<dbReference type="AlphaFoldDB" id="A0A1S8TDH4"/>
<keyword evidence="3" id="KW-1003">Cell membrane</keyword>
<reference evidence="10 11" key="1">
    <citation type="submission" date="2016-05" db="EMBL/GenBank/DDBJ databases">
        <title>Microbial solvent formation.</title>
        <authorList>
            <person name="Poehlein A."/>
            <person name="Montoya Solano J.D."/>
            <person name="Flitsch S."/>
            <person name="Krabben P."/>
            <person name="Duerre P."/>
            <person name="Daniel R."/>
        </authorList>
    </citation>
    <scope>NUCLEOTIDE SEQUENCE [LARGE SCALE GENOMIC DNA]</scope>
    <source>
        <strain evidence="10 11">DSM 2619</strain>
    </source>
</reference>
<evidence type="ECO:0000313" key="11">
    <source>
        <dbReference type="Proteomes" id="UP000190890"/>
    </source>
</evidence>
<comment type="caution">
    <text evidence="10">The sequence shown here is derived from an EMBL/GenBank/DDBJ whole genome shotgun (WGS) entry which is preliminary data.</text>
</comment>
<evidence type="ECO:0000256" key="6">
    <source>
        <dbReference type="ARBA" id="ARBA00023136"/>
    </source>
</evidence>
<keyword evidence="4 7" id="KW-0812">Transmembrane</keyword>
<evidence type="ECO:0000256" key="5">
    <source>
        <dbReference type="ARBA" id="ARBA00022989"/>
    </source>
</evidence>
<evidence type="ECO:0000256" key="7">
    <source>
        <dbReference type="SAM" id="Phobius"/>
    </source>
</evidence>
<dbReference type="EMBL" id="LZZM01000180">
    <property type="protein sequence ID" value="OOM75823.1"/>
    <property type="molecule type" value="Genomic_DNA"/>
</dbReference>
<evidence type="ECO:0000259" key="9">
    <source>
        <dbReference type="Pfam" id="PF13807"/>
    </source>
</evidence>
<sequence>MEEMDLEIQNVFTILKNRWKTIAGITAIITVFVAIISFFIIKPVYEVNTKVFIGKEENKNVEYNNNDVQMYQKLLKTYSELIKTKDLIENATNENNLNITSSEIMNVLKINPMTDTQILEISYQNKDKVLAKNVLVAVTDEFIKESKELIPNGTVKVIESAQLPQEPVSPNKKTNIAIACLVGFIIGIATALFMEYMDDTLKTKEQTEKIMELPVIGIIPCVEKN</sequence>
<dbReference type="STRING" id="29367.CLPUN_30570"/>
<evidence type="ECO:0000256" key="4">
    <source>
        <dbReference type="ARBA" id="ARBA00022692"/>
    </source>
</evidence>
<comment type="subcellular location">
    <subcellularLocation>
        <location evidence="1">Cell membrane</location>
        <topology evidence="1">Multi-pass membrane protein</topology>
    </subcellularLocation>
</comment>
<dbReference type="Pfam" id="PF13807">
    <property type="entry name" value="GNVR"/>
    <property type="match status" value="1"/>
</dbReference>
<evidence type="ECO:0000259" key="8">
    <source>
        <dbReference type="Pfam" id="PF02706"/>
    </source>
</evidence>
<protein>
    <submittedName>
        <fullName evidence="10">Capsular polysaccharide type 8 biosynthesis protein cap8A</fullName>
    </submittedName>
</protein>
<evidence type="ECO:0000313" key="10">
    <source>
        <dbReference type="EMBL" id="OOM75823.1"/>
    </source>
</evidence>
<dbReference type="OrthoDB" id="2360475at2"/>
<evidence type="ECO:0000256" key="2">
    <source>
        <dbReference type="ARBA" id="ARBA00006683"/>
    </source>
</evidence>
<keyword evidence="6 7" id="KW-0472">Membrane</keyword>
<dbReference type="InterPro" id="IPR032807">
    <property type="entry name" value="GNVR"/>
</dbReference>
<dbReference type="Pfam" id="PF02706">
    <property type="entry name" value="Wzz"/>
    <property type="match status" value="1"/>
</dbReference>
<evidence type="ECO:0000256" key="3">
    <source>
        <dbReference type="ARBA" id="ARBA00022475"/>
    </source>
</evidence>
<dbReference type="PANTHER" id="PTHR32309">
    <property type="entry name" value="TYROSINE-PROTEIN KINASE"/>
    <property type="match status" value="1"/>
</dbReference>
<dbReference type="GO" id="GO:0005886">
    <property type="term" value="C:plasma membrane"/>
    <property type="evidence" value="ECO:0007669"/>
    <property type="project" value="UniProtKB-SubCell"/>
</dbReference>
<keyword evidence="5 7" id="KW-1133">Transmembrane helix</keyword>
<feature type="domain" description="Tyrosine-protein kinase G-rich" evidence="9">
    <location>
        <begin position="152"/>
        <end position="193"/>
    </location>
</feature>
<organism evidence="10 11">
    <name type="scientific">Clostridium puniceum</name>
    <dbReference type="NCBI Taxonomy" id="29367"/>
    <lineage>
        <taxon>Bacteria</taxon>
        <taxon>Bacillati</taxon>
        <taxon>Bacillota</taxon>
        <taxon>Clostridia</taxon>
        <taxon>Eubacteriales</taxon>
        <taxon>Clostridiaceae</taxon>
        <taxon>Clostridium</taxon>
    </lineage>
</organism>
<dbReference type="PANTHER" id="PTHR32309:SF13">
    <property type="entry name" value="FERRIC ENTEROBACTIN TRANSPORT PROTEIN FEPE"/>
    <property type="match status" value="1"/>
</dbReference>
<gene>
    <name evidence="10" type="primary">cap8A_2</name>
    <name evidence="10" type="ORF">CLPUN_30570</name>
</gene>
<feature type="transmembrane region" description="Helical" evidence="7">
    <location>
        <begin position="176"/>
        <end position="194"/>
    </location>
</feature>
<feature type="transmembrane region" description="Helical" evidence="7">
    <location>
        <begin position="21"/>
        <end position="41"/>
    </location>
</feature>
<proteinExistence type="inferred from homology"/>
<dbReference type="RefSeq" id="WP_077848129.1">
    <property type="nucleotide sequence ID" value="NZ_LZZM01000180.1"/>
</dbReference>
<dbReference type="GO" id="GO:0004713">
    <property type="term" value="F:protein tyrosine kinase activity"/>
    <property type="evidence" value="ECO:0007669"/>
    <property type="project" value="TreeGrafter"/>
</dbReference>
<evidence type="ECO:0000256" key="1">
    <source>
        <dbReference type="ARBA" id="ARBA00004651"/>
    </source>
</evidence>
<dbReference type="InterPro" id="IPR003856">
    <property type="entry name" value="LPS_length_determ_N"/>
</dbReference>
<dbReference type="InterPro" id="IPR050445">
    <property type="entry name" value="Bact_polysacc_biosynth/exp"/>
</dbReference>
<comment type="similarity">
    <text evidence="2">Belongs to the CpsC/CapA family.</text>
</comment>
<keyword evidence="11" id="KW-1185">Reference proteome</keyword>
<dbReference type="Proteomes" id="UP000190890">
    <property type="component" value="Unassembled WGS sequence"/>
</dbReference>
<accession>A0A1S8TDH4</accession>
<feature type="domain" description="Polysaccharide chain length determinant N-terminal" evidence="8">
    <location>
        <begin position="6"/>
        <end position="94"/>
    </location>
</feature>
<name>A0A1S8TDH4_9CLOT</name>